<evidence type="ECO:0000313" key="3">
    <source>
        <dbReference type="Proteomes" id="UP000054565"/>
    </source>
</evidence>
<proteinExistence type="predicted"/>
<sequence length="370" mass="39757">MGSPKSQSPVEVVDLTGDSNDETRSLNIRRMLEDEQSVQAMQGVMGSIEAPAAYDGDKGMNSINETTTDATITHPCVSPVHRTESASQKPGVSTSTSTELASSVQQHVVWEEPIRGRLGHVDTGGYVNSLHLVIFPLEDGHDLPQGVHGSLWGLPNNFPAAAALGGSTNLITNIPVQPAESHSNHSTPVPPGTISLSGLPLSTDPAARAASPSVRRVALPPGDYSTPSRCHATQLSLRVAGQALKVRASEIDRFGTCVYPLQQNPDSSRFVRDIDLPEGCDYDTTEDCRLVACWLELAESVMKEQEDTLCRGESVPPVGNADDINLGVEEQVFGEPEPQKTGPGKKRKAPQRAPERPVRARKQLQLQRSD</sequence>
<reference evidence="3" key="1">
    <citation type="journal article" date="2010" name="Genome Res.">
        <title>Population genomic sequencing of Coccidioides fungi reveals recent hybridization and transposon control.</title>
        <authorList>
            <person name="Neafsey D.E."/>
            <person name="Barker B.M."/>
            <person name="Sharpton T.J."/>
            <person name="Stajich J.E."/>
            <person name="Park D.J."/>
            <person name="Whiston E."/>
            <person name="Hung C.-Y."/>
            <person name="McMahan C."/>
            <person name="White J."/>
            <person name="Sykes S."/>
            <person name="Heiman D."/>
            <person name="Young S."/>
            <person name="Zeng Q."/>
            <person name="Abouelleil A."/>
            <person name="Aftuck L."/>
            <person name="Bessette D."/>
            <person name="Brown A."/>
            <person name="FitzGerald M."/>
            <person name="Lui A."/>
            <person name="Macdonald J.P."/>
            <person name="Priest M."/>
            <person name="Orbach M.J."/>
            <person name="Galgiani J.N."/>
            <person name="Kirkland T.N."/>
            <person name="Cole G.T."/>
            <person name="Birren B.W."/>
            <person name="Henn M.R."/>
            <person name="Taylor J.W."/>
            <person name="Rounsley S.D."/>
        </authorList>
    </citation>
    <scope>NUCLEOTIDE SEQUENCE [LARGE SCALE GENOMIC DNA]</scope>
    <source>
        <strain evidence="3">RMSCC 2394</strain>
    </source>
</reference>
<gene>
    <name evidence="2" type="ORF">CIRG_10342</name>
</gene>
<dbReference type="OrthoDB" id="4190643at2759"/>
<name>A0A0J6Y675_COCIT</name>
<dbReference type="AlphaFoldDB" id="A0A0J6Y675"/>
<dbReference type="Proteomes" id="UP000054565">
    <property type="component" value="Unassembled WGS sequence"/>
</dbReference>
<protein>
    <submittedName>
        <fullName evidence="2">Uncharacterized protein</fullName>
    </submittedName>
</protein>
<organism evidence="2 3">
    <name type="scientific">Coccidioides immitis RMSCC 2394</name>
    <dbReference type="NCBI Taxonomy" id="404692"/>
    <lineage>
        <taxon>Eukaryota</taxon>
        <taxon>Fungi</taxon>
        <taxon>Dikarya</taxon>
        <taxon>Ascomycota</taxon>
        <taxon>Pezizomycotina</taxon>
        <taxon>Eurotiomycetes</taxon>
        <taxon>Eurotiomycetidae</taxon>
        <taxon>Onygenales</taxon>
        <taxon>Onygenaceae</taxon>
        <taxon>Coccidioides</taxon>
    </lineage>
</organism>
<dbReference type="EMBL" id="DS028105">
    <property type="protein sequence ID" value="KMP02519.1"/>
    <property type="molecule type" value="Genomic_DNA"/>
</dbReference>
<evidence type="ECO:0000313" key="2">
    <source>
        <dbReference type="EMBL" id="KMP02519.1"/>
    </source>
</evidence>
<evidence type="ECO:0000256" key="1">
    <source>
        <dbReference type="SAM" id="MobiDB-lite"/>
    </source>
</evidence>
<feature type="region of interest" description="Disordered" evidence="1">
    <location>
        <begin position="313"/>
        <end position="370"/>
    </location>
</feature>
<accession>A0A0J6Y675</accession>
<feature type="region of interest" description="Disordered" evidence="1">
    <location>
        <begin position="1"/>
        <end position="22"/>
    </location>
</feature>